<accession>A0A916VPZ0</accession>
<comment type="caution">
    <text evidence="7">The sequence shown here is derived from an EMBL/GenBank/DDBJ whole genome shotgun (WGS) entry which is preliminary data.</text>
</comment>
<protein>
    <submittedName>
        <fullName evidence="7">Chromosome segregation DNA-binding protein</fullName>
    </submittedName>
</protein>
<dbReference type="GO" id="GO:0045881">
    <property type="term" value="P:positive regulation of sporulation resulting in formation of a cellular spore"/>
    <property type="evidence" value="ECO:0007669"/>
    <property type="project" value="TreeGrafter"/>
</dbReference>
<dbReference type="InterPro" id="IPR050336">
    <property type="entry name" value="Chromosome_partition/occlusion"/>
</dbReference>
<keyword evidence="2" id="KW-0159">Chromosome partition</keyword>
<evidence type="ECO:0000256" key="4">
    <source>
        <dbReference type="ARBA" id="ARBA00025472"/>
    </source>
</evidence>
<evidence type="ECO:0000256" key="1">
    <source>
        <dbReference type="ARBA" id="ARBA00006295"/>
    </source>
</evidence>
<evidence type="ECO:0000256" key="5">
    <source>
        <dbReference type="SAM" id="MobiDB-lite"/>
    </source>
</evidence>
<evidence type="ECO:0000259" key="6">
    <source>
        <dbReference type="SMART" id="SM00470"/>
    </source>
</evidence>
<dbReference type="InterPro" id="IPR036086">
    <property type="entry name" value="ParB/Sulfiredoxin_sf"/>
</dbReference>
<dbReference type="SUPFAM" id="SSF110849">
    <property type="entry name" value="ParB/Sulfiredoxin"/>
    <property type="match status" value="1"/>
</dbReference>
<evidence type="ECO:0000313" key="8">
    <source>
        <dbReference type="Proteomes" id="UP000628017"/>
    </source>
</evidence>
<reference evidence="7" key="2">
    <citation type="submission" date="2020-09" db="EMBL/GenBank/DDBJ databases">
        <authorList>
            <person name="Sun Q."/>
            <person name="Zhou Y."/>
        </authorList>
    </citation>
    <scope>NUCLEOTIDE SEQUENCE</scope>
    <source>
        <strain evidence="7">CGMCC 1.15880</strain>
    </source>
</reference>
<dbReference type="InterPro" id="IPR003115">
    <property type="entry name" value="ParB_N"/>
</dbReference>
<dbReference type="PANTHER" id="PTHR33375">
    <property type="entry name" value="CHROMOSOME-PARTITIONING PROTEIN PARB-RELATED"/>
    <property type="match status" value="1"/>
</dbReference>
<dbReference type="FunFam" id="1.10.10.2830:FF:000001">
    <property type="entry name" value="Chromosome partitioning protein ParB"/>
    <property type="match status" value="1"/>
</dbReference>
<dbReference type="Gene3D" id="3.90.1530.30">
    <property type="match status" value="1"/>
</dbReference>
<dbReference type="EMBL" id="BMKA01000002">
    <property type="protein sequence ID" value="GGA18783.1"/>
    <property type="molecule type" value="Genomic_DNA"/>
</dbReference>
<evidence type="ECO:0000256" key="2">
    <source>
        <dbReference type="ARBA" id="ARBA00022829"/>
    </source>
</evidence>
<sequence length="302" mass="33020">MSKKNEKRGLGRGLSALMADINEPTATQDVAGEGPRSSEKMVPITKVHANPDQPRRTFDHVELRDLAKSILAKGIIQPLIVRPDPNNKGEYQIVAGERRWRASQTAKIDEVPVVIREMDDLEVLEIAIIENIQRADLNPVDEAFGYHQLMEKFGHTQEKLSEALGKSRSYLANSMRLLNLPTGVQDMLVDGRLTAGHARALVPAENALELARQVVDKGLSVRQTEALLKKGQTPPKPKTPKLAKDSDTISLETDLSANLGMKVSIDHKAGTESGSISIKYASFDDLDALCQMLSATRSAGSI</sequence>
<dbReference type="InterPro" id="IPR057240">
    <property type="entry name" value="ParB_dimer_C"/>
</dbReference>
<dbReference type="Pfam" id="PF17762">
    <property type="entry name" value="HTH_ParB"/>
    <property type="match status" value="1"/>
</dbReference>
<dbReference type="FunFam" id="3.90.1530.30:FF:000001">
    <property type="entry name" value="Chromosome partitioning protein ParB"/>
    <property type="match status" value="1"/>
</dbReference>
<dbReference type="GO" id="GO:0005694">
    <property type="term" value="C:chromosome"/>
    <property type="evidence" value="ECO:0007669"/>
    <property type="project" value="TreeGrafter"/>
</dbReference>
<dbReference type="SUPFAM" id="SSF109709">
    <property type="entry name" value="KorB DNA-binding domain-like"/>
    <property type="match status" value="1"/>
</dbReference>
<evidence type="ECO:0000256" key="3">
    <source>
        <dbReference type="ARBA" id="ARBA00023125"/>
    </source>
</evidence>
<dbReference type="Proteomes" id="UP000628017">
    <property type="component" value="Unassembled WGS sequence"/>
</dbReference>
<comment type="similarity">
    <text evidence="1">Belongs to the ParB family.</text>
</comment>
<dbReference type="PANTHER" id="PTHR33375:SF1">
    <property type="entry name" value="CHROMOSOME-PARTITIONING PROTEIN PARB-RELATED"/>
    <property type="match status" value="1"/>
</dbReference>
<name>A0A916VPZ0_9RHOB</name>
<dbReference type="SMART" id="SM00470">
    <property type="entry name" value="ParB"/>
    <property type="match status" value="1"/>
</dbReference>
<organism evidence="7 8">
    <name type="scientific">Neptunicoccus cionae</name>
    <dbReference type="NCBI Taxonomy" id="2035344"/>
    <lineage>
        <taxon>Bacteria</taxon>
        <taxon>Pseudomonadati</taxon>
        <taxon>Pseudomonadota</taxon>
        <taxon>Alphaproteobacteria</taxon>
        <taxon>Rhodobacterales</taxon>
        <taxon>Paracoccaceae</taxon>
        <taxon>Neptunicoccus</taxon>
    </lineage>
</organism>
<comment type="function">
    <text evidence="4">Involved in chromosome partition. Localize to both poles of the predivisional cell following completion of DNA replication. Binds to the DNA origin of replication.</text>
</comment>
<dbReference type="RefSeq" id="WP_188673976.1">
    <property type="nucleotide sequence ID" value="NZ_BMKA01000002.1"/>
</dbReference>
<dbReference type="CDD" id="cd16393">
    <property type="entry name" value="SPO0J_N"/>
    <property type="match status" value="1"/>
</dbReference>
<dbReference type="Pfam" id="PF02195">
    <property type="entry name" value="ParB_N"/>
    <property type="match status" value="1"/>
</dbReference>
<dbReference type="InterPro" id="IPR041468">
    <property type="entry name" value="HTH_ParB/Spo0J"/>
</dbReference>
<proteinExistence type="inferred from homology"/>
<evidence type="ECO:0000313" key="7">
    <source>
        <dbReference type="EMBL" id="GGA18783.1"/>
    </source>
</evidence>
<dbReference type="GO" id="GO:0007059">
    <property type="term" value="P:chromosome segregation"/>
    <property type="evidence" value="ECO:0007669"/>
    <property type="project" value="UniProtKB-KW"/>
</dbReference>
<dbReference type="GO" id="GO:0003677">
    <property type="term" value="F:DNA binding"/>
    <property type="evidence" value="ECO:0007669"/>
    <property type="project" value="UniProtKB-KW"/>
</dbReference>
<dbReference type="AlphaFoldDB" id="A0A916VPZ0"/>
<keyword evidence="3 7" id="KW-0238">DNA-binding</keyword>
<feature type="region of interest" description="Disordered" evidence="5">
    <location>
        <begin position="1"/>
        <end position="40"/>
    </location>
</feature>
<keyword evidence="8" id="KW-1185">Reference proteome</keyword>
<reference evidence="7" key="1">
    <citation type="journal article" date="2014" name="Int. J. Syst. Evol. Microbiol.">
        <title>Complete genome sequence of Corynebacterium casei LMG S-19264T (=DSM 44701T), isolated from a smear-ripened cheese.</title>
        <authorList>
            <consortium name="US DOE Joint Genome Institute (JGI-PGF)"/>
            <person name="Walter F."/>
            <person name="Albersmeier A."/>
            <person name="Kalinowski J."/>
            <person name="Ruckert C."/>
        </authorList>
    </citation>
    <scope>NUCLEOTIDE SEQUENCE</scope>
    <source>
        <strain evidence="7">CGMCC 1.15880</strain>
    </source>
</reference>
<dbReference type="Gene3D" id="1.10.10.2830">
    <property type="match status" value="1"/>
</dbReference>
<gene>
    <name evidence="7" type="primary">spo0J</name>
    <name evidence="7" type="ORF">GCM10011498_19410</name>
</gene>
<dbReference type="InterPro" id="IPR004437">
    <property type="entry name" value="ParB/RepB/Spo0J"/>
</dbReference>
<dbReference type="NCBIfam" id="TIGR00180">
    <property type="entry name" value="parB_part"/>
    <property type="match status" value="1"/>
</dbReference>
<feature type="domain" description="ParB-like N-terminal" evidence="6">
    <location>
        <begin position="40"/>
        <end position="132"/>
    </location>
</feature>
<dbReference type="Pfam" id="PF23552">
    <property type="entry name" value="ParB_C"/>
    <property type="match status" value="1"/>
</dbReference>